<dbReference type="PANTHER" id="PTHR24098:SF0">
    <property type="entry name" value="OUTER SEGMENT 5"/>
    <property type="match status" value="1"/>
</dbReference>
<dbReference type="InterPro" id="IPR056456">
    <property type="entry name" value="Beta-prop_IFT80_2nd"/>
</dbReference>
<dbReference type="OrthoDB" id="408728at2759"/>
<dbReference type="Proteomes" id="UP000708148">
    <property type="component" value="Unassembled WGS sequence"/>
</dbReference>
<name>A0A8S1J0H0_9CHLO</name>
<feature type="non-terminal residue" evidence="2">
    <location>
        <position position="112"/>
    </location>
</feature>
<evidence type="ECO:0000259" key="1">
    <source>
        <dbReference type="Pfam" id="PF23335"/>
    </source>
</evidence>
<evidence type="ECO:0000313" key="3">
    <source>
        <dbReference type="Proteomes" id="UP000708148"/>
    </source>
</evidence>
<feature type="domain" description="IFT80 second beta-propeller" evidence="1">
    <location>
        <begin position="2"/>
        <end position="112"/>
    </location>
</feature>
<dbReference type="PANTHER" id="PTHR24098">
    <property type="entry name" value="OUTER SEGMENT 5"/>
    <property type="match status" value="1"/>
</dbReference>
<reference evidence="2" key="1">
    <citation type="submission" date="2020-12" db="EMBL/GenBank/DDBJ databases">
        <authorList>
            <person name="Iha C."/>
        </authorList>
    </citation>
    <scope>NUCLEOTIDE SEQUENCE</scope>
</reference>
<dbReference type="Pfam" id="PF23335">
    <property type="entry name" value="Beta-prop_IFT80_2nd"/>
    <property type="match status" value="1"/>
</dbReference>
<organism evidence="2 3">
    <name type="scientific">Ostreobium quekettii</name>
    <dbReference type="NCBI Taxonomy" id="121088"/>
    <lineage>
        <taxon>Eukaryota</taxon>
        <taxon>Viridiplantae</taxon>
        <taxon>Chlorophyta</taxon>
        <taxon>core chlorophytes</taxon>
        <taxon>Ulvophyceae</taxon>
        <taxon>TCBD clade</taxon>
        <taxon>Bryopsidales</taxon>
        <taxon>Ostreobineae</taxon>
        <taxon>Ostreobiaceae</taxon>
        <taxon>Ostreobium</taxon>
    </lineage>
</organism>
<accession>A0A8S1J0H0</accession>
<sequence length="112" mass="12160">VATEFLNRQMISLSNDTLAVLDRAGGKCIHLLDAIHGKPLGAPLTHMIDINDVALNQAGPATERQLIFIDANRALYITPVLRRCVVKLCSIVDSAMWHEGANMLAAVVSEKL</sequence>
<protein>
    <recommendedName>
        <fullName evidence="1">IFT80 second beta-propeller domain-containing protein</fullName>
    </recommendedName>
</protein>
<dbReference type="EMBL" id="CAJHUC010001054">
    <property type="protein sequence ID" value="CAD7699560.1"/>
    <property type="molecule type" value="Genomic_DNA"/>
</dbReference>
<dbReference type="GO" id="GO:0030992">
    <property type="term" value="C:intraciliary transport particle B"/>
    <property type="evidence" value="ECO:0007669"/>
    <property type="project" value="TreeGrafter"/>
</dbReference>
<feature type="non-terminal residue" evidence="2">
    <location>
        <position position="1"/>
    </location>
</feature>
<gene>
    <name evidence="2" type="ORF">OSTQU699_LOCUS4919</name>
</gene>
<dbReference type="GO" id="GO:0005929">
    <property type="term" value="C:cilium"/>
    <property type="evidence" value="ECO:0007669"/>
    <property type="project" value="TreeGrafter"/>
</dbReference>
<evidence type="ECO:0000313" key="2">
    <source>
        <dbReference type="EMBL" id="CAD7699560.1"/>
    </source>
</evidence>
<comment type="caution">
    <text evidence="2">The sequence shown here is derived from an EMBL/GenBank/DDBJ whole genome shotgun (WGS) entry which is preliminary data.</text>
</comment>
<keyword evidence="3" id="KW-1185">Reference proteome</keyword>
<dbReference type="GO" id="GO:0060271">
    <property type="term" value="P:cilium assembly"/>
    <property type="evidence" value="ECO:0007669"/>
    <property type="project" value="TreeGrafter"/>
</dbReference>
<dbReference type="AlphaFoldDB" id="A0A8S1J0H0"/>
<proteinExistence type="predicted"/>